<keyword evidence="3" id="KW-1185">Reference proteome</keyword>
<dbReference type="Pfam" id="PF13302">
    <property type="entry name" value="Acetyltransf_3"/>
    <property type="match status" value="1"/>
</dbReference>
<dbReference type="PROSITE" id="PS51186">
    <property type="entry name" value="GNAT"/>
    <property type="match status" value="1"/>
</dbReference>
<sequence>MSAIVISTARLNMRLMRLDDDAFVLRLVNQSSFINNIGDKGVRDLFSAREHIHSSYLNQYEKLGFGLWVVELKSNQQPIGVCGLVKRDALTSPDIGYAFLDEAAGNGYATEAGLAVMKYAKNQLGIKKIVAITATDNTASQRVLVKLGLEFKKQVYLPGYHGASCYFEECSHTLLNK</sequence>
<evidence type="ECO:0000259" key="1">
    <source>
        <dbReference type="PROSITE" id="PS51186"/>
    </source>
</evidence>
<dbReference type="HOGENOM" id="CLU_013985_3_1_6"/>
<dbReference type="InterPro" id="IPR000182">
    <property type="entry name" value="GNAT_dom"/>
</dbReference>
<evidence type="ECO:0000313" key="2">
    <source>
        <dbReference type="EMBL" id="EAR30574.1"/>
    </source>
</evidence>
<organism evidence="2 3">
    <name type="scientific">Pseudoalteromonas tunicata D2</name>
    <dbReference type="NCBI Taxonomy" id="87626"/>
    <lineage>
        <taxon>Bacteria</taxon>
        <taxon>Pseudomonadati</taxon>
        <taxon>Pseudomonadota</taxon>
        <taxon>Gammaproteobacteria</taxon>
        <taxon>Alteromonadales</taxon>
        <taxon>Pseudoalteromonadaceae</taxon>
        <taxon>Pseudoalteromonas</taxon>
    </lineage>
</organism>
<name>A4C4U2_9GAMM</name>
<gene>
    <name evidence="2" type="ORF">PTD2_03356</name>
</gene>
<dbReference type="RefSeq" id="WP_009836872.1">
    <property type="nucleotide sequence ID" value="NZ_AAOH01000001.1"/>
</dbReference>
<feature type="domain" description="N-acetyltransferase" evidence="1">
    <location>
        <begin position="11"/>
        <end position="177"/>
    </location>
</feature>
<dbReference type="PANTHER" id="PTHR43792:SF1">
    <property type="entry name" value="N-ACETYLTRANSFERASE DOMAIN-CONTAINING PROTEIN"/>
    <property type="match status" value="1"/>
</dbReference>
<dbReference type="eggNOG" id="COG1670">
    <property type="taxonomic scope" value="Bacteria"/>
</dbReference>
<dbReference type="EMBL" id="AAOH01000001">
    <property type="protein sequence ID" value="EAR30574.1"/>
    <property type="molecule type" value="Genomic_DNA"/>
</dbReference>
<comment type="caution">
    <text evidence="2">The sequence shown here is derived from an EMBL/GenBank/DDBJ whole genome shotgun (WGS) entry which is preliminary data.</text>
</comment>
<dbReference type="OrthoDB" id="9798081at2"/>
<keyword evidence="2" id="KW-0808">Transferase</keyword>
<dbReference type="InterPro" id="IPR016181">
    <property type="entry name" value="Acyl_CoA_acyltransferase"/>
</dbReference>
<accession>A4C4U2</accession>
<dbReference type="STRING" id="87626.PTD2_03356"/>
<evidence type="ECO:0000313" key="3">
    <source>
        <dbReference type="Proteomes" id="UP000006201"/>
    </source>
</evidence>
<proteinExistence type="predicted"/>
<dbReference type="Proteomes" id="UP000006201">
    <property type="component" value="Unassembled WGS sequence"/>
</dbReference>
<dbReference type="AlphaFoldDB" id="A4C4U2"/>
<dbReference type="SUPFAM" id="SSF55729">
    <property type="entry name" value="Acyl-CoA N-acyltransferases (Nat)"/>
    <property type="match status" value="1"/>
</dbReference>
<dbReference type="GO" id="GO:0016747">
    <property type="term" value="F:acyltransferase activity, transferring groups other than amino-acyl groups"/>
    <property type="evidence" value="ECO:0007669"/>
    <property type="project" value="InterPro"/>
</dbReference>
<dbReference type="PANTHER" id="PTHR43792">
    <property type="entry name" value="GNAT FAMILY, PUTATIVE (AFU_ORTHOLOGUE AFUA_3G00765)-RELATED-RELATED"/>
    <property type="match status" value="1"/>
</dbReference>
<protein>
    <submittedName>
        <fullName evidence="2">Probable acetyltransferase protein</fullName>
    </submittedName>
</protein>
<dbReference type="InterPro" id="IPR051531">
    <property type="entry name" value="N-acetyltransferase"/>
</dbReference>
<reference evidence="2 3" key="1">
    <citation type="submission" date="2006-02" db="EMBL/GenBank/DDBJ databases">
        <authorList>
            <person name="Moran M.A."/>
            <person name="Kjelleberg S."/>
            <person name="Egan S."/>
            <person name="Saunders N."/>
            <person name="Thomas T."/>
            <person name="Ferriera S."/>
            <person name="Johnson J."/>
            <person name="Kravitz S."/>
            <person name="Halpern A."/>
            <person name="Remington K."/>
            <person name="Beeson K."/>
            <person name="Tran B."/>
            <person name="Rogers Y.-H."/>
            <person name="Friedman R."/>
            <person name="Venter J.C."/>
        </authorList>
    </citation>
    <scope>NUCLEOTIDE SEQUENCE [LARGE SCALE GENOMIC DNA]</scope>
    <source>
        <strain evidence="2 3">D2</strain>
    </source>
</reference>
<dbReference type="Gene3D" id="3.40.630.30">
    <property type="match status" value="1"/>
</dbReference>